<keyword evidence="1" id="KW-0812">Transmembrane</keyword>
<reference evidence="2" key="1">
    <citation type="journal article" date="2021" name="PeerJ">
        <title>Extensive microbial diversity within the chicken gut microbiome revealed by metagenomics and culture.</title>
        <authorList>
            <person name="Gilroy R."/>
            <person name="Ravi A."/>
            <person name="Getino M."/>
            <person name="Pursley I."/>
            <person name="Horton D.L."/>
            <person name="Alikhan N.F."/>
            <person name="Baker D."/>
            <person name="Gharbi K."/>
            <person name="Hall N."/>
            <person name="Watson M."/>
            <person name="Adriaenssens E.M."/>
            <person name="Foster-Nyarko E."/>
            <person name="Jarju S."/>
            <person name="Secka A."/>
            <person name="Antonio M."/>
            <person name="Oren A."/>
            <person name="Chaudhuri R.R."/>
            <person name="La Ragione R."/>
            <person name="Hildebrand F."/>
            <person name="Pallen M.J."/>
        </authorList>
    </citation>
    <scope>NUCLEOTIDE SEQUENCE</scope>
    <source>
        <strain evidence="2">3436</strain>
    </source>
</reference>
<organism evidence="2 3">
    <name type="scientific">Candidatus Gemmiger excrementavium</name>
    <dbReference type="NCBI Taxonomy" id="2838608"/>
    <lineage>
        <taxon>Bacteria</taxon>
        <taxon>Bacillati</taxon>
        <taxon>Bacillota</taxon>
        <taxon>Clostridia</taxon>
        <taxon>Eubacteriales</taxon>
        <taxon>Gemmiger</taxon>
    </lineage>
</organism>
<keyword evidence="1" id="KW-1133">Transmembrane helix</keyword>
<name>A0A9D2JFM0_9FIRM</name>
<accession>A0A9D2JFM0</accession>
<dbReference type="EMBL" id="DXBO01000071">
    <property type="protein sequence ID" value="HIZ48036.1"/>
    <property type="molecule type" value="Genomic_DNA"/>
</dbReference>
<comment type="caution">
    <text evidence="2">The sequence shown here is derived from an EMBL/GenBank/DDBJ whole genome shotgun (WGS) entry which is preliminary data.</text>
</comment>
<proteinExistence type="predicted"/>
<evidence type="ECO:0000313" key="2">
    <source>
        <dbReference type="EMBL" id="HIZ48036.1"/>
    </source>
</evidence>
<evidence type="ECO:0000256" key="1">
    <source>
        <dbReference type="SAM" id="Phobius"/>
    </source>
</evidence>
<evidence type="ECO:0000313" key="3">
    <source>
        <dbReference type="Proteomes" id="UP000824031"/>
    </source>
</evidence>
<feature type="transmembrane region" description="Helical" evidence="1">
    <location>
        <begin position="191"/>
        <end position="210"/>
    </location>
</feature>
<keyword evidence="1" id="KW-0472">Membrane</keyword>
<protein>
    <submittedName>
        <fullName evidence="2">Uncharacterized protein</fullName>
    </submittedName>
</protein>
<dbReference type="AlphaFoldDB" id="A0A9D2JFM0"/>
<sequence length="220" mass="23619">MLSGPQDGAELPNLQTLLTGYGVTVTDGVVVDPNRDYYAFTAPYVLMPEIEASDITDPLTEGSYHVIVPIAQGLTVGESSAATVTSLLQTSADSFSKAAGYAMETYDKEDGDTDGPFTLAVSIEDNTAGGRLVWVASDFLLDEMYNAYSSGANLDLVMNGLSWMIGQTDAVSIRAKSLDYNYLTISSSSAAWLKICMIGIVPVGYLLLGIEEILRRRKMV</sequence>
<reference evidence="2" key="2">
    <citation type="submission" date="2021-04" db="EMBL/GenBank/DDBJ databases">
        <authorList>
            <person name="Gilroy R."/>
        </authorList>
    </citation>
    <scope>NUCLEOTIDE SEQUENCE</scope>
    <source>
        <strain evidence="2">3436</strain>
    </source>
</reference>
<gene>
    <name evidence="2" type="ORF">H9810_04885</name>
</gene>
<dbReference type="Proteomes" id="UP000824031">
    <property type="component" value="Unassembled WGS sequence"/>
</dbReference>